<evidence type="ECO:0000313" key="7">
    <source>
        <dbReference type="Proteomes" id="UP001159363"/>
    </source>
</evidence>
<dbReference type="PANTHER" id="PTHR46481:SF10">
    <property type="entry name" value="ZINC FINGER BED DOMAIN-CONTAINING PROTEIN 39"/>
    <property type="match status" value="1"/>
</dbReference>
<dbReference type="PANTHER" id="PTHR46481">
    <property type="entry name" value="ZINC FINGER BED DOMAIN-CONTAINING PROTEIN 4"/>
    <property type="match status" value="1"/>
</dbReference>
<evidence type="ECO:0000256" key="2">
    <source>
        <dbReference type="ARBA" id="ARBA00022723"/>
    </source>
</evidence>
<dbReference type="InterPro" id="IPR052035">
    <property type="entry name" value="ZnF_BED_domain_contain"/>
</dbReference>
<proteinExistence type="predicted"/>
<sequence>MVACDFQPFSIVEDKGFRGFVKSLDPKYELLSKTNLRNKLLPCIYEECNTKLWIMLEKVSYVSVTYNKYGLSTNTMTCSHTAENIAAEVSKISKDWNLEKKVCCIVTDNAASM</sequence>
<keyword evidence="3" id="KW-0863">Zinc-finger</keyword>
<dbReference type="Proteomes" id="UP001159363">
    <property type="component" value="Chromosome X"/>
</dbReference>
<keyword evidence="5" id="KW-0539">Nucleus</keyword>
<evidence type="ECO:0000256" key="5">
    <source>
        <dbReference type="ARBA" id="ARBA00023242"/>
    </source>
</evidence>
<keyword evidence="2" id="KW-0479">Metal-binding</keyword>
<gene>
    <name evidence="6" type="ORF">PR048_013240</name>
</gene>
<evidence type="ECO:0000313" key="6">
    <source>
        <dbReference type="EMBL" id="KAJ8887026.1"/>
    </source>
</evidence>
<dbReference type="SUPFAM" id="SSF140996">
    <property type="entry name" value="Hermes dimerisation domain"/>
    <property type="match status" value="1"/>
</dbReference>
<dbReference type="EMBL" id="JARBHB010000004">
    <property type="protein sequence ID" value="KAJ8887026.1"/>
    <property type="molecule type" value="Genomic_DNA"/>
</dbReference>
<keyword evidence="4" id="KW-0862">Zinc</keyword>
<protein>
    <recommendedName>
        <fullName evidence="8">DUF659 domain-containing protein</fullName>
    </recommendedName>
</protein>
<comment type="caution">
    <text evidence="6">The sequence shown here is derived from an EMBL/GenBank/DDBJ whole genome shotgun (WGS) entry which is preliminary data.</text>
</comment>
<accession>A0ABQ9HRL8</accession>
<evidence type="ECO:0008006" key="8">
    <source>
        <dbReference type="Google" id="ProtNLM"/>
    </source>
</evidence>
<organism evidence="6 7">
    <name type="scientific">Dryococelus australis</name>
    <dbReference type="NCBI Taxonomy" id="614101"/>
    <lineage>
        <taxon>Eukaryota</taxon>
        <taxon>Metazoa</taxon>
        <taxon>Ecdysozoa</taxon>
        <taxon>Arthropoda</taxon>
        <taxon>Hexapoda</taxon>
        <taxon>Insecta</taxon>
        <taxon>Pterygota</taxon>
        <taxon>Neoptera</taxon>
        <taxon>Polyneoptera</taxon>
        <taxon>Phasmatodea</taxon>
        <taxon>Verophasmatodea</taxon>
        <taxon>Anareolatae</taxon>
        <taxon>Phasmatidae</taxon>
        <taxon>Eurycanthinae</taxon>
        <taxon>Dryococelus</taxon>
    </lineage>
</organism>
<evidence type="ECO:0000256" key="3">
    <source>
        <dbReference type="ARBA" id="ARBA00022771"/>
    </source>
</evidence>
<evidence type="ECO:0000256" key="1">
    <source>
        <dbReference type="ARBA" id="ARBA00004123"/>
    </source>
</evidence>
<name>A0ABQ9HRL8_9NEOP</name>
<evidence type="ECO:0000256" key="4">
    <source>
        <dbReference type="ARBA" id="ARBA00022833"/>
    </source>
</evidence>
<keyword evidence="7" id="KW-1185">Reference proteome</keyword>
<reference evidence="6 7" key="1">
    <citation type="submission" date="2023-02" db="EMBL/GenBank/DDBJ databases">
        <title>LHISI_Scaffold_Assembly.</title>
        <authorList>
            <person name="Stuart O.P."/>
            <person name="Cleave R."/>
            <person name="Magrath M.J.L."/>
            <person name="Mikheyev A.S."/>
        </authorList>
    </citation>
    <scope>NUCLEOTIDE SEQUENCE [LARGE SCALE GENOMIC DNA]</scope>
    <source>
        <strain evidence="6">Daus_M_001</strain>
        <tissue evidence="6">Leg muscle</tissue>
    </source>
</reference>
<comment type="subcellular location">
    <subcellularLocation>
        <location evidence="1">Nucleus</location>
    </subcellularLocation>
</comment>